<dbReference type="PRINTS" id="PR00344">
    <property type="entry name" value="BCTRLSENSOR"/>
</dbReference>
<evidence type="ECO:0000256" key="10">
    <source>
        <dbReference type="SAM" id="Phobius"/>
    </source>
</evidence>
<keyword evidence="3" id="KW-0597">Phosphoprotein</keyword>
<feature type="transmembrane region" description="Helical" evidence="10">
    <location>
        <begin position="295"/>
        <end position="317"/>
    </location>
</feature>
<feature type="transmembrane region" description="Helical" evidence="10">
    <location>
        <begin position="675"/>
        <end position="699"/>
    </location>
</feature>
<evidence type="ECO:0000256" key="8">
    <source>
        <dbReference type="ARBA" id="ARBA00023012"/>
    </source>
</evidence>
<evidence type="ECO:0000256" key="4">
    <source>
        <dbReference type="ARBA" id="ARBA00022679"/>
    </source>
</evidence>
<dbReference type="SMART" id="SM00387">
    <property type="entry name" value="HATPase_c"/>
    <property type="match status" value="1"/>
</dbReference>
<dbReference type="AlphaFoldDB" id="A0A9D9IJ31"/>
<dbReference type="EC" id="2.7.13.3" evidence="2"/>
<keyword evidence="10" id="KW-0812">Transmembrane</keyword>
<feature type="transmembrane region" description="Helical" evidence="10">
    <location>
        <begin position="337"/>
        <end position="356"/>
    </location>
</feature>
<comment type="caution">
    <text evidence="12">The sequence shown here is derived from an EMBL/GenBank/DDBJ whole genome shotgun (WGS) entry which is preliminary data.</text>
</comment>
<name>A0A9D9IJ31_9BACT</name>
<comment type="catalytic activity">
    <reaction evidence="1">
        <text>ATP + protein L-histidine = ADP + protein N-phospho-L-histidine.</text>
        <dbReference type="EC" id="2.7.13.3"/>
    </reaction>
</comment>
<dbReference type="PANTHER" id="PTHR43065:SF10">
    <property type="entry name" value="PEROXIDE STRESS-ACTIVATED HISTIDINE KINASE MAK3"/>
    <property type="match status" value="1"/>
</dbReference>
<dbReference type="GO" id="GO:0000155">
    <property type="term" value="F:phosphorelay sensor kinase activity"/>
    <property type="evidence" value="ECO:0007669"/>
    <property type="project" value="InterPro"/>
</dbReference>
<evidence type="ECO:0000256" key="7">
    <source>
        <dbReference type="ARBA" id="ARBA00022840"/>
    </source>
</evidence>
<feature type="coiled-coil region" evidence="9">
    <location>
        <begin position="38"/>
        <end position="65"/>
    </location>
</feature>
<dbReference type="PROSITE" id="PS50109">
    <property type="entry name" value="HIS_KIN"/>
    <property type="match status" value="1"/>
</dbReference>
<keyword evidence="5" id="KW-0547">Nucleotide-binding</keyword>
<keyword evidence="4" id="KW-0808">Transferase</keyword>
<dbReference type="InterPro" id="IPR003661">
    <property type="entry name" value="HisK_dim/P_dom"/>
</dbReference>
<dbReference type="CDD" id="cd00082">
    <property type="entry name" value="HisKA"/>
    <property type="match status" value="1"/>
</dbReference>
<dbReference type="Proteomes" id="UP000823604">
    <property type="component" value="Unassembled WGS sequence"/>
</dbReference>
<feature type="transmembrane region" description="Helical" evidence="10">
    <location>
        <begin position="889"/>
        <end position="913"/>
    </location>
</feature>
<dbReference type="InterPro" id="IPR005467">
    <property type="entry name" value="His_kinase_dom"/>
</dbReference>
<keyword evidence="6" id="KW-0418">Kinase</keyword>
<evidence type="ECO:0000256" key="2">
    <source>
        <dbReference type="ARBA" id="ARBA00012438"/>
    </source>
</evidence>
<dbReference type="GO" id="GO:0005524">
    <property type="term" value="F:ATP binding"/>
    <property type="evidence" value="ECO:0007669"/>
    <property type="project" value="UniProtKB-KW"/>
</dbReference>
<accession>A0A9D9IJ31</accession>
<evidence type="ECO:0000313" key="13">
    <source>
        <dbReference type="Proteomes" id="UP000823604"/>
    </source>
</evidence>
<evidence type="ECO:0000256" key="6">
    <source>
        <dbReference type="ARBA" id="ARBA00022777"/>
    </source>
</evidence>
<keyword evidence="10" id="KW-1133">Transmembrane helix</keyword>
<dbReference type="InterPro" id="IPR003594">
    <property type="entry name" value="HATPase_dom"/>
</dbReference>
<feature type="transmembrane region" description="Helical" evidence="10">
    <location>
        <begin position="416"/>
        <end position="435"/>
    </location>
</feature>
<evidence type="ECO:0000259" key="11">
    <source>
        <dbReference type="PROSITE" id="PS50109"/>
    </source>
</evidence>
<dbReference type="EMBL" id="JADIMA010000053">
    <property type="protein sequence ID" value="MBO8473100.1"/>
    <property type="molecule type" value="Genomic_DNA"/>
</dbReference>
<keyword evidence="10" id="KW-0472">Membrane</keyword>
<dbReference type="Gene3D" id="6.10.340.10">
    <property type="match status" value="1"/>
</dbReference>
<evidence type="ECO:0000256" key="5">
    <source>
        <dbReference type="ARBA" id="ARBA00022741"/>
    </source>
</evidence>
<dbReference type="InterPro" id="IPR036097">
    <property type="entry name" value="HisK_dim/P_sf"/>
</dbReference>
<proteinExistence type="predicted"/>
<sequence>MGARLRSILHWTGKNITWLLLAVSVVFFGLTWMEMGQSSDISKAAASVEKRLERLEKRMDRYAGKVLDMPASQWADIGKVPDYMVIYKYVRDTLHSWINHFPLRNDEIIDGDRFGVRYNRLSRVQTLFMPLLSGVGDTPVYLNMGSQWYLVRSYEKGKVKLICGILVKGDESRILSSFPDVNPKLKLPDNMTIYPVASADGRTVSLHGTPVFNLAYRPGAFPEDGHVHSPFKWITVFLALAAVFSYYAGRRNIFTFLLFMGAVAVSAVLTFNWAADMRNYSGLFSPVVYADSSLHASLGSLLLNNLYVFIMALAVFVSRKRLMLWYSKHNRLCRLSYIAVLAVLAVSLVLYIHFSIKSVVFNSSIVLELFRLDELSVYSILVYFSYLMLFMSLLFMIQLFLPLVTGNRLTIFNVRFILRYSLCVSLYFMAAITAFSHAKEISMARAWSNKLAVERDLSTELLLRMVEDRIAQDRFIHLLTGISNGSMMIAEQLGESYFSSLSTGYDITVTVCGDGDRLLLDNGRSEMDCFSYFRSLLAKGVPLHQDSHFFYINDQSGKIRYLGVFVYKVSDSSPRRLYIEIDSRLMKEQRGYSDIFPETDGLGFNIPSDYSYAKYISGALVFYRGVYNFPVSVEPEFTEKFPEGFSHNRMNKNIVFVNKLSSGDVIMITRERRTVFPYLVSYSYLVLLTLPFLLLLLLWKPRHSSIPLKMNTFRAKIMVLLLGTISGTVLILTVCMVLFYAGRNARGRSDQMGEKLHTVQSMFLDVSRNASNIDMLMNGDVKNSMDKIAAYTHTDINLYDTRGHLVRSTRNELYFLTLAGSKIDPHAFYSIVYEHRKSFFNKEKIAGKSFYSLYAPVINNAGELIAIINIPYLEQTETFRKDLISTSAAIVNIFVLIIIVVLIIGAALTTSLFRPLLKLYERMENTDLFKSPEKIDYDNNDEVAYIVSAYNRMIDNMQDSTRRFALSEREQAWRDMARQIAHEIKNPLTPMRLNIQYLLKMKNAGVPDLDEKLEKICNSLLEQIDVLADTATEFSSFARFNAEESTDIDLDAAIREQIVLFSGYEGIDIEYRRAGEMVGETYHVYAPKSQIVRLFVNLITNAVQAFEPVMPGEGQRKKIYVTLTKFTADSDSVWGTVGVKYVRVDVEDSGPGVPEENRSKLFTPKFTTKSRGSGLGLAICRSIVEQVGGTIMYFTSEELGGADFRVIIPEIVTSA</sequence>
<dbReference type="Pfam" id="PF02518">
    <property type="entry name" value="HATPase_c"/>
    <property type="match status" value="1"/>
</dbReference>
<feature type="transmembrane region" description="Helical" evidence="10">
    <location>
        <begin position="376"/>
        <end position="404"/>
    </location>
</feature>
<feature type="transmembrane region" description="Helical" evidence="10">
    <location>
        <begin position="719"/>
        <end position="741"/>
    </location>
</feature>
<feature type="domain" description="Histidine kinase" evidence="11">
    <location>
        <begin position="979"/>
        <end position="1212"/>
    </location>
</feature>
<evidence type="ECO:0000256" key="9">
    <source>
        <dbReference type="SAM" id="Coils"/>
    </source>
</evidence>
<feature type="transmembrane region" description="Helical" evidence="10">
    <location>
        <begin position="231"/>
        <end position="249"/>
    </location>
</feature>
<evidence type="ECO:0000313" key="12">
    <source>
        <dbReference type="EMBL" id="MBO8473100.1"/>
    </source>
</evidence>
<dbReference type="SMART" id="SM00388">
    <property type="entry name" value="HisKA"/>
    <property type="match status" value="1"/>
</dbReference>
<dbReference type="SUPFAM" id="SSF55874">
    <property type="entry name" value="ATPase domain of HSP90 chaperone/DNA topoisomerase II/histidine kinase"/>
    <property type="match status" value="1"/>
</dbReference>
<feature type="transmembrane region" description="Helical" evidence="10">
    <location>
        <begin position="256"/>
        <end position="275"/>
    </location>
</feature>
<dbReference type="SUPFAM" id="SSF47384">
    <property type="entry name" value="Homodimeric domain of signal transducing histidine kinase"/>
    <property type="match status" value="1"/>
</dbReference>
<dbReference type="Gene3D" id="3.30.565.10">
    <property type="entry name" value="Histidine kinase-like ATPase, C-terminal domain"/>
    <property type="match status" value="1"/>
</dbReference>
<gene>
    <name evidence="12" type="ORF">IAB81_05665</name>
</gene>
<keyword evidence="9" id="KW-0175">Coiled coil</keyword>
<dbReference type="InterPro" id="IPR004358">
    <property type="entry name" value="Sig_transdc_His_kin-like_C"/>
</dbReference>
<evidence type="ECO:0000256" key="1">
    <source>
        <dbReference type="ARBA" id="ARBA00000085"/>
    </source>
</evidence>
<reference evidence="12" key="1">
    <citation type="submission" date="2020-10" db="EMBL/GenBank/DDBJ databases">
        <authorList>
            <person name="Gilroy R."/>
        </authorList>
    </citation>
    <scope>NUCLEOTIDE SEQUENCE</scope>
    <source>
        <strain evidence="12">B1-8020</strain>
    </source>
</reference>
<dbReference type="InterPro" id="IPR036890">
    <property type="entry name" value="HATPase_C_sf"/>
</dbReference>
<protein>
    <recommendedName>
        <fullName evidence="2">histidine kinase</fullName>
        <ecNumber evidence="2">2.7.13.3</ecNumber>
    </recommendedName>
</protein>
<dbReference type="PANTHER" id="PTHR43065">
    <property type="entry name" value="SENSOR HISTIDINE KINASE"/>
    <property type="match status" value="1"/>
</dbReference>
<dbReference type="Pfam" id="PF00512">
    <property type="entry name" value="HisKA"/>
    <property type="match status" value="1"/>
</dbReference>
<keyword evidence="8" id="KW-0902">Two-component regulatory system</keyword>
<evidence type="ECO:0000256" key="3">
    <source>
        <dbReference type="ARBA" id="ARBA00022553"/>
    </source>
</evidence>
<reference evidence="12" key="2">
    <citation type="journal article" date="2021" name="PeerJ">
        <title>Extensive microbial diversity within the chicken gut microbiome revealed by metagenomics and culture.</title>
        <authorList>
            <person name="Gilroy R."/>
            <person name="Ravi A."/>
            <person name="Getino M."/>
            <person name="Pursley I."/>
            <person name="Horton D.L."/>
            <person name="Alikhan N.F."/>
            <person name="Baker D."/>
            <person name="Gharbi K."/>
            <person name="Hall N."/>
            <person name="Watson M."/>
            <person name="Adriaenssens E.M."/>
            <person name="Foster-Nyarko E."/>
            <person name="Jarju S."/>
            <person name="Secka A."/>
            <person name="Antonio M."/>
            <person name="Oren A."/>
            <person name="Chaudhuri R.R."/>
            <person name="La Ragione R."/>
            <person name="Hildebrand F."/>
            <person name="Pallen M.J."/>
        </authorList>
    </citation>
    <scope>NUCLEOTIDE SEQUENCE</scope>
    <source>
        <strain evidence="12">B1-8020</strain>
    </source>
</reference>
<organism evidence="12 13">
    <name type="scientific">Candidatus Merdivivens pullicola</name>
    <dbReference type="NCBI Taxonomy" id="2840872"/>
    <lineage>
        <taxon>Bacteria</taxon>
        <taxon>Pseudomonadati</taxon>
        <taxon>Bacteroidota</taxon>
        <taxon>Bacteroidia</taxon>
        <taxon>Bacteroidales</taxon>
        <taxon>Muribaculaceae</taxon>
        <taxon>Muribaculaceae incertae sedis</taxon>
        <taxon>Candidatus Merdivivens</taxon>
    </lineage>
</organism>
<keyword evidence="7" id="KW-0067">ATP-binding</keyword>
<dbReference type="Gene3D" id="1.10.287.130">
    <property type="match status" value="1"/>
</dbReference>